<evidence type="ECO:0000313" key="1">
    <source>
        <dbReference type="EMBL" id="BBZ15230.1"/>
    </source>
</evidence>
<keyword evidence="1" id="KW-0614">Plasmid</keyword>
<reference evidence="1" key="3">
    <citation type="submission" date="2020-02" db="EMBL/GenBank/DDBJ databases">
        <authorList>
            <person name="Matsumoto Y."/>
            <person name="Motooka D."/>
            <person name="Nakamura S."/>
        </authorList>
    </citation>
    <scope>NUCLEOTIDE SEQUENCE</scope>
    <source>
        <strain evidence="1">JCM 12687</strain>
        <plasmid evidence="1">pJCM12687</plasmid>
    </source>
</reference>
<evidence type="ECO:0000313" key="3">
    <source>
        <dbReference type="Proteomes" id="UP000192441"/>
    </source>
</evidence>
<evidence type="ECO:0000313" key="4">
    <source>
        <dbReference type="Proteomes" id="UP000467379"/>
    </source>
</evidence>
<evidence type="ECO:0008006" key="5">
    <source>
        <dbReference type="Google" id="ProtNLM"/>
    </source>
</evidence>
<dbReference type="Gene3D" id="3.10.450.50">
    <property type="match status" value="1"/>
</dbReference>
<dbReference type="EMBL" id="MVHM01000012">
    <property type="protein sequence ID" value="ORA35509.1"/>
    <property type="molecule type" value="Genomic_DNA"/>
</dbReference>
<protein>
    <recommendedName>
        <fullName evidence="5">SnoaL-like domain-containing protein</fullName>
    </recommendedName>
</protein>
<accession>A0A7I7WDN5</accession>
<reference evidence="1 4" key="2">
    <citation type="journal article" date="2019" name="Emerg. Microbes Infect.">
        <title>Comprehensive subspecies identification of 175 nontuberculous mycobacteria species based on 7547 genomic profiles.</title>
        <authorList>
            <person name="Matsumoto Y."/>
            <person name="Kinjo T."/>
            <person name="Motooka D."/>
            <person name="Nabeya D."/>
            <person name="Jung N."/>
            <person name="Uechi K."/>
            <person name="Horii T."/>
            <person name="Iida T."/>
            <person name="Fujita J."/>
            <person name="Nakamura S."/>
        </authorList>
    </citation>
    <scope>NUCLEOTIDE SEQUENCE [LARGE SCALE GENOMIC DNA]</scope>
    <source>
        <strain evidence="1 4">JCM 12687</strain>
        <plasmid evidence="1">pJCM12687</plasmid>
    </source>
</reference>
<name>A0A7I7WDN5_9MYCO</name>
<dbReference type="EMBL" id="AP022607">
    <property type="protein sequence ID" value="BBZ15230.1"/>
    <property type="molecule type" value="Genomic_DNA"/>
</dbReference>
<proteinExistence type="predicted"/>
<evidence type="ECO:0000313" key="2">
    <source>
        <dbReference type="EMBL" id="ORA35509.1"/>
    </source>
</evidence>
<dbReference type="Proteomes" id="UP000467379">
    <property type="component" value="Plasmid pJCM12687"/>
</dbReference>
<dbReference type="SUPFAM" id="SSF54427">
    <property type="entry name" value="NTF2-like"/>
    <property type="match status" value="1"/>
</dbReference>
<sequence>MPAVDRQIATHNQRVNSSTPDADIDAILHAHREWWISNQGGDIPRMVPNFPVGENNYVMFNLQGHPYYGIAEKVKLWEHYNQQVFSPDVPVSRIVQFVLEGDVAWIAADVLFTLTEIGDEGLAAPSSAFHVDTSMRVRSTECYLRDDGEGAPKWTMWHFHCSPAPDADEPRPAFGDTARSRGELVP</sequence>
<geneLocation type="plasmid" evidence="1 4">
    <name>pJCM12687</name>
</geneLocation>
<dbReference type="AlphaFoldDB" id="A0A7I7WDN5"/>
<dbReference type="Proteomes" id="UP000192441">
    <property type="component" value="Unassembled WGS sequence"/>
</dbReference>
<gene>
    <name evidence="2" type="ORF">BST20_18175</name>
    <name evidence="1" type="ORF">MBRA_54250</name>
</gene>
<organism evidence="2 3">
    <name type="scientific">Mycobacterium branderi</name>
    <dbReference type="NCBI Taxonomy" id="43348"/>
    <lineage>
        <taxon>Bacteria</taxon>
        <taxon>Bacillati</taxon>
        <taxon>Actinomycetota</taxon>
        <taxon>Actinomycetes</taxon>
        <taxon>Mycobacteriales</taxon>
        <taxon>Mycobacteriaceae</taxon>
        <taxon>Mycobacterium</taxon>
    </lineage>
</organism>
<reference evidence="2 3" key="1">
    <citation type="submission" date="2016-12" db="EMBL/GenBank/DDBJ databases">
        <title>The new phylogeny of genus Mycobacterium.</title>
        <authorList>
            <person name="Tortoli E."/>
            <person name="Trovato A."/>
            <person name="Cirillo D.M."/>
        </authorList>
    </citation>
    <scope>NUCLEOTIDE SEQUENCE [LARGE SCALE GENOMIC DNA]</scope>
    <source>
        <strain evidence="2 3">DSM 44624</strain>
    </source>
</reference>
<dbReference type="InterPro" id="IPR032710">
    <property type="entry name" value="NTF2-like_dom_sf"/>
</dbReference>
<keyword evidence="4" id="KW-1185">Reference proteome</keyword>